<evidence type="ECO:0000256" key="1">
    <source>
        <dbReference type="SAM" id="MobiDB-lite"/>
    </source>
</evidence>
<evidence type="ECO:0000313" key="3">
    <source>
        <dbReference type="Proteomes" id="UP000447833"/>
    </source>
</evidence>
<dbReference type="Proteomes" id="UP000447833">
    <property type="component" value="Unassembled WGS sequence"/>
</dbReference>
<evidence type="ECO:0000313" key="2">
    <source>
        <dbReference type="EMBL" id="MYL64478.1"/>
    </source>
</evidence>
<name>A0A845F138_9BACL</name>
<dbReference type="InterPro" id="IPR019241">
    <property type="entry name" value="DUF2197"/>
</dbReference>
<organism evidence="2 3">
    <name type="scientific">Guptibacillus hwajinpoensis</name>
    <dbReference type="NCBI Taxonomy" id="208199"/>
    <lineage>
        <taxon>Bacteria</taxon>
        <taxon>Bacillati</taxon>
        <taxon>Bacillota</taxon>
        <taxon>Bacilli</taxon>
        <taxon>Bacillales</taxon>
        <taxon>Guptibacillaceae</taxon>
        <taxon>Guptibacillus</taxon>
    </lineage>
</organism>
<dbReference type="EMBL" id="WMEY01000004">
    <property type="protein sequence ID" value="MYL64478.1"/>
    <property type="molecule type" value="Genomic_DNA"/>
</dbReference>
<gene>
    <name evidence="2" type="ORF">GLW07_14060</name>
</gene>
<dbReference type="AlphaFoldDB" id="A0A845F138"/>
<feature type="compositionally biased region" description="Basic and acidic residues" evidence="1">
    <location>
        <begin position="65"/>
        <end position="75"/>
    </location>
</feature>
<comment type="caution">
    <text evidence="2">The sequence shown here is derived from an EMBL/GenBank/DDBJ whole genome shotgun (WGS) entry which is preliminary data.</text>
</comment>
<sequence length="75" mass="8929">MDQSMKWGMRMLEANCFFCKKKFQVKPSDSQFRKLKQNPKASYVCQSCNQSMQREAQQSTGLHPEQIDQYDKFVR</sequence>
<feature type="region of interest" description="Disordered" evidence="1">
    <location>
        <begin position="55"/>
        <end position="75"/>
    </location>
</feature>
<dbReference type="Pfam" id="PF09963">
    <property type="entry name" value="DUF2197"/>
    <property type="match status" value="1"/>
</dbReference>
<dbReference type="RefSeq" id="WP_160919925.1">
    <property type="nucleotide sequence ID" value="NZ_WMEY01000004.1"/>
</dbReference>
<accession>A0A845F138</accession>
<reference evidence="2 3" key="1">
    <citation type="submission" date="2019-11" db="EMBL/GenBank/DDBJ databases">
        <title>Genome sequences of 17 halophilic strains isolated from different environments.</title>
        <authorList>
            <person name="Furrow R.E."/>
        </authorList>
    </citation>
    <scope>NUCLEOTIDE SEQUENCE [LARGE SCALE GENOMIC DNA]</scope>
    <source>
        <strain evidence="2 3">22506_14_FS</strain>
    </source>
</reference>
<protein>
    <submittedName>
        <fullName evidence="2">DUF2197 domain-containing protein</fullName>
    </submittedName>
</protein>
<proteinExistence type="predicted"/>